<feature type="chain" id="PRO_5028850764" evidence="1">
    <location>
        <begin position="18"/>
        <end position="173"/>
    </location>
</feature>
<proteinExistence type="predicted"/>
<sequence>MRYLAGLAMLVATPASADVVGASSNGFELAYTVNLTVKPDVAYSAFANVPAWWNADHTYSGDSKNLSLALNPGGCFCERFPKGGGIEHMRVTYVDPGKRIVMTGSLGPLLYDATSGVMDIQVKSQAGGSQLTLNYRAAGFAKGNAAASAPLVDKVLADQLRRYRAFAVSRPRT</sequence>
<evidence type="ECO:0000313" key="3">
    <source>
        <dbReference type="Proteomes" id="UP000515971"/>
    </source>
</evidence>
<keyword evidence="1" id="KW-0732">Signal</keyword>
<reference evidence="2 3" key="1">
    <citation type="submission" date="2020-08" db="EMBL/GenBank/DDBJ databases">
        <title>Genome sequence of Sphingomonas lutea KCTC 23642T.</title>
        <authorList>
            <person name="Hyun D.-W."/>
            <person name="Bae J.-W."/>
        </authorList>
    </citation>
    <scope>NUCLEOTIDE SEQUENCE [LARGE SCALE GENOMIC DNA]</scope>
    <source>
        <strain evidence="2 3">KCTC 23642</strain>
    </source>
</reference>
<gene>
    <name evidence="2" type="ORF">H9L13_11485</name>
</gene>
<feature type="signal peptide" evidence="1">
    <location>
        <begin position="1"/>
        <end position="17"/>
    </location>
</feature>
<evidence type="ECO:0000256" key="1">
    <source>
        <dbReference type="SAM" id="SignalP"/>
    </source>
</evidence>
<evidence type="ECO:0000313" key="2">
    <source>
        <dbReference type="EMBL" id="QNN67218.1"/>
    </source>
</evidence>
<dbReference type="InterPro" id="IPR023393">
    <property type="entry name" value="START-like_dom_sf"/>
</dbReference>
<dbReference type="SUPFAM" id="SSF55961">
    <property type="entry name" value="Bet v1-like"/>
    <property type="match status" value="1"/>
</dbReference>
<accession>A0A7G9SH93</accession>
<name>A0A7G9SH93_9SPHN</name>
<dbReference type="Gene3D" id="3.30.530.20">
    <property type="match status" value="1"/>
</dbReference>
<dbReference type="AlphaFoldDB" id="A0A7G9SH93"/>
<dbReference type="KEGG" id="slut:H9L13_11485"/>
<dbReference type="Proteomes" id="UP000515971">
    <property type="component" value="Chromosome"/>
</dbReference>
<keyword evidence="3" id="KW-1185">Reference proteome</keyword>
<protein>
    <submittedName>
        <fullName evidence="2">ATPase</fullName>
    </submittedName>
</protein>
<dbReference type="RefSeq" id="WP_187537810.1">
    <property type="nucleotide sequence ID" value="NZ_BAABJT010000001.1"/>
</dbReference>
<organism evidence="2 3">
    <name type="scientific">Sphingomonas lutea</name>
    <dbReference type="NCBI Taxonomy" id="1045317"/>
    <lineage>
        <taxon>Bacteria</taxon>
        <taxon>Pseudomonadati</taxon>
        <taxon>Pseudomonadota</taxon>
        <taxon>Alphaproteobacteria</taxon>
        <taxon>Sphingomonadales</taxon>
        <taxon>Sphingomonadaceae</taxon>
        <taxon>Sphingomonas</taxon>
    </lineage>
</organism>
<dbReference type="EMBL" id="CP060718">
    <property type="protein sequence ID" value="QNN67218.1"/>
    <property type="molecule type" value="Genomic_DNA"/>
</dbReference>